<dbReference type="RefSeq" id="XP_039137259.1">
    <property type="nucleotide sequence ID" value="XM_039281325.1"/>
</dbReference>
<protein>
    <submittedName>
        <fullName evidence="4">LOW QUALITY PROTEIN: protein ESSENTIAL FOR POTEXVIRUS ACCUMULATION 1</fullName>
    </submittedName>
</protein>
<dbReference type="GeneID" id="120274789"/>
<feature type="region of interest" description="Disordered" evidence="1">
    <location>
        <begin position="1170"/>
        <end position="1287"/>
    </location>
</feature>
<dbReference type="Gene3D" id="3.30.1490.40">
    <property type="match status" value="1"/>
</dbReference>
<dbReference type="PROSITE" id="PS50829">
    <property type="entry name" value="GYF"/>
    <property type="match status" value="1"/>
</dbReference>
<feature type="compositionally biased region" description="Basic residues" evidence="1">
    <location>
        <begin position="1805"/>
        <end position="1815"/>
    </location>
</feature>
<feature type="compositionally biased region" description="Basic and acidic residues" evidence="1">
    <location>
        <begin position="76"/>
        <end position="88"/>
    </location>
</feature>
<dbReference type="CDD" id="cd00072">
    <property type="entry name" value="GYF"/>
    <property type="match status" value="1"/>
</dbReference>
<dbReference type="SUPFAM" id="SSF55277">
    <property type="entry name" value="GYF domain"/>
    <property type="match status" value="1"/>
</dbReference>
<dbReference type="Proteomes" id="UP001515500">
    <property type="component" value="Chromosome 13"/>
</dbReference>
<dbReference type="Pfam" id="PF02213">
    <property type="entry name" value="GYF"/>
    <property type="match status" value="1"/>
</dbReference>
<feature type="compositionally biased region" description="Basic and acidic residues" evidence="1">
    <location>
        <begin position="1682"/>
        <end position="1692"/>
    </location>
</feature>
<organism evidence="3 4">
    <name type="scientific">Dioscorea cayennensis subsp. rotundata</name>
    <name type="common">White Guinea yam</name>
    <name type="synonym">Dioscorea rotundata</name>
    <dbReference type="NCBI Taxonomy" id="55577"/>
    <lineage>
        <taxon>Eukaryota</taxon>
        <taxon>Viridiplantae</taxon>
        <taxon>Streptophyta</taxon>
        <taxon>Embryophyta</taxon>
        <taxon>Tracheophyta</taxon>
        <taxon>Spermatophyta</taxon>
        <taxon>Magnoliopsida</taxon>
        <taxon>Liliopsida</taxon>
        <taxon>Dioscoreales</taxon>
        <taxon>Dioscoreaceae</taxon>
        <taxon>Dioscorea</taxon>
    </lineage>
</organism>
<feature type="compositionally biased region" description="Low complexity" evidence="1">
    <location>
        <begin position="688"/>
        <end position="705"/>
    </location>
</feature>
<feature type="compositionally biased region" description="Basic and acidic residues" evidence="1">
    <location>
        <begin position="96"/>
        <end position="205"/>
    </location>
</feature>
<feature type="compositionally biased region" description="Polar residues" evidence="1">
    <location>
        <begin position="1779"/>
        <end position="1790"/>
    </location>
</feature>
<feature type="compositionally biased region" description="Polar residues" evidence="1">
    <location>
        <begin position="1631"/>
        <end position="1640"/>
    </location>
</feature>
<evidence type="ECO:0000313" key="3">
    <source>
        <dbReference type="Proteomes" id="UP001515500"/>
    </source>
</evidence>
<feature type="compositionally biased region" description="Polar residues" evidence="1">
    <location>
        <begin position="1222"/>
        <end position="1243"/>
    </location>
</feature>
<dbReference type="SMART" id="SM00444">
    <property type="entry name" value="GYF"/>
    <property type="match status" value="1"/>
</dbReference>
<sequence length="1840" mass="200194">MSGDSNADSLRGLNVDTSHGPILKDMHGSDNPMPLSPQWLLPKPGDNKLGAMSGDPHFSPHNPKHSDAVKVARNGDSFRDVDKKRDVFRPSFYDTESGRRDRWHDEEREINSGIRRDRWREGDKDIGDSRRPERWTDSSSRHGGEARRVSSDKWMDSSNRDNNYDPRRESKWNNRWGPDDKDSESRREKWSDSGRDGELSREKGISHVSNQGKDINNHGKDSDKDGEHHSRSWRSNSFLARGRGDASHHPSLSSNKPTPTFGYGRARGENGTPVFPAGRGRGNLTLSSANSSVSRAISDKFEDIHGDPHTLKYTRMKLLDIYRTTNISNYRMSFEEFIEVPSLTIGEPLEPLALFAPPPEELVILKGIDKGDIVSSGLPQVSKDGSAGRSSVDVVPPKHIRPGSLEDFPYTVDDGRDDLTGSSKGLRLEGFAKKGDPIGDTSVSESFLKEHHVQPTGQSVDSSSHDCNAANTSAGPGWPNIQKDLEMEQMNTMNTSAVSSAYQRDGSLRHDDKNFHSEFGPSSLVRRQSSEVLGQDRDGSLSHGPGDSFILKDKPVARKLQSQPSPEELTLYYQDPQGQIQGPFSGSDLIGWFEAGYFGIDLPVRIASAPADTPFSLLGDVMPHLRMKSRPPPGFNVAKQTDAVTPNAGNFSLPGNSPIDAAEFEPYKNGQKARPMMANEAENRYLESLMSGNPSSSPSRHTSFSEVTREYTGNASGGGMPSAGGESLSDLNYLLSHRLSLERQNSLPNPVSFWPGRDTSSNAPKADLFPSSPLPSSKSLPLAGDAVRHIPQAQHTDLLSMLQANAEKSPSPAVNSGLSVWSNFPDAQPLNGNVHGGMGIVQDNMEIHHNQHFAQAGFGVQHQRVQTQNQPSFSQIMNQLGLSSGVLPSDNLLSSDISHDPQIRNLLQQKLLLSQLQLQPQPVLPAQLSPLDIYLLKQQQEQQQQLLLQQQQQQLLLQQQQQNLLSHVLSGHQSHQHFPEPSFGHLEAAMPMGNAQMDQLGMQQIREALQISHQPVVDVPKDTNSPPNLNVQVSHAVSCPDSSNLQLPANLQLPHQMFDQTTHLKDWGSTPPECVDTVLKSDPITTPAITDGLALPRVMDKVAEEAFVPLKNVQDTDDLAHNEPLAVNQPNQTLTAGFSGEMEFSKEGLVASDVIQSVSVQVSDAKAPLMNAPEPCHIEPSSTKGAKNGEMREAKKTSEKKSKKQKNSKAQSASDLAKGSSKAISSEQSKQNLEIQDVNTSSGKPLAPANAEQSNQGTGDNSFLSTAETMDSQQAKSSAPSRVPTKCADVTEGKLQQEQVGNLVPNPQINASHRSWRSAPGPKAKSLVEIQLEEQHKAQMEIVVSEPAAVVVPANINPTPWSGGITNLANQPNKVNANTTSALTVDLKGRKSKLHDLLAEEVLAKANEADKNFPTGDNKGLALSPPKQSGCLVNVAPDDDDFVEAKDTRKSRKKAAKAKNAGQKASSSVVSADLSTSVEKVKNVRPVPQEPESLPAPPGGPSLADFVLWRGDQVSHAPLSAAWSTEVGKGQRPASLRDIQKEQEKKAPSAQQHVPIPTPPKVQSSQGNRGGSSTWQISGSSPSRTESSVQTKNSSVSQPNSSFSGQSKVRAEDDLFWGPVDQTKQEAKQSDFPSLSSSGTWGVKNSPAKWASGGTANRQKMASSRSADFSISPSVPNGQSKGRKDASSKHSEAMDFREWCENELYRLTGTRDTSFLEYCLKQTASEADTLLSENLGPLDRNREFIDKFLNYKEFLSSDVIDIAFQAQSSRSKVTVPVHSHTNVSNQTTGDTEGDTEPALDGSSRGGKKKGKKGKKVNPSVLGFNVVSNRIMMGEIQTIED</sequence>
<feature type="region of interest" description="Disordered" evidence="1">
    <location>
        <begin position="379"/>
        <end position="416"/>
    </location>
</feature>
<feature type="region of interest" description="Disordered" evidence="1">
    <location>
        <begin position="688"/>
        <end position="724"/>
    </location>
</feature>
<dbReference type="InterPro" id="IPR035445">
    <property type="entry name" value="GYF-like_dom_sf"/>
</dbReference>
<proteinExistence type="predicted"/>
<feature type="region of interest" description="Disordered" evidence="1">
    <location>
        <begin position="1"/>
        <end position="283"/>
    </location>
</feature>
<feature type="compositionally biased region" description="Basic and acidic residues" evidence="1">
    <location>
        <begin position="506"/>
        <end position="516"/>
    </location>
</feature>
<feature type="region of interest" description="Disordered" evidence="1">
    <location>
        <begin position="1410"/>
        <end position="1692"/>
    </location>
</feature>
<feature type="domain" description="GYF" evidence="2">
    <location>
        <begin position="568"/>
        <end position="619"/>
    </location>
</feature>
<reference evidence="4" key="1">
    <citation type="submission" date="2025-08" db="UniProtKB">
        <authorList>
            <consortium name="RefSeq"/>
        </authorList>
    </citation>
    <scope>IDENTIFICATION</scope>
</reference>
<feature type="compositionally biased region" description="Low complexity" evidence="1">
    <location>
        <begin position="1593"/>
        <end position="1607"/>
    </location>
</feature>
<feature type="region of interest" description="Disordered" evidence="1">
    <location>
        <begin position="497"/>
        <end position="550"/>
    </location>
</feature>
<evidence type="ECO:0000259" key="2">
    <source>
        <dbReference type="PROSITE" id="PS50829"/>
    </source>
</evidence>
<name>A0AB40CCZ9_DIOCR</name>
<dbReference type="PANTHER" id="PTHR47471">
    <property type="entry name" value="GYF DOMAIN-CONTAINING PROTEIN"/>
    <property type="match status" value="1"/>
</dbReference>
<evidence type="ECO:0000313" key="4">
    <source>
        <dbReference type="RefSeq" id="XP_039137259.1"/>
    </source>
</evidence>
<gene>
    <name evidence="4" type="primary">LOC120274789</name>
</gene>
<feature type="compositionally biased region" description="Basic and acidic residues" evidence="1">
    <location>
        <begin position="1187"/>
        <end position="1200"/>
    </location>
</feature>
<dbReference type="PANTHER" id="PTHR47471:SF1">
    <property type="entry name" value="PROTEIN ESSENTIAL FOR POTEXVIRUS ACCUMULATION 1"/>
    <property type="match status" value="1"/>
</dbReference>
<keyword evidence="3" id="KW-1185">Reference proteome</keyword>
<feature type="compositionally biased region" description="Polar residues" evidence="1">
    <location>
        <begin position="1654"/>
        <end position="1680"/>
    </location>
</feature>
<feature type="compositionally biased region" description="Polar residues" evidence="1">
    <location>
        <begin position="1251"/>
        <end position="1280"/>
    </location>
</feature>
<accession>A0AB40CCZ9</accession>
<feature type="compositionally biased region" description="Low complexity" evidence="1">
    <location>
        <begin position="1458"/>
        <end position="1478"/>
    </location>
</feature>
<feature type="region of interest" description="Disordered" evidence="1">
    <location>
        <begin position="1775"/>
        <end position="1816"/>
    </location>
</feature>
<evidence type="ECO:0000256" key="1">
    <source>
        <dbReference type="SAM" id="MobiDB-lite"/>
    </source>
</evidence>
<dbReference type="InterPro" id="IPR003169">
    <property type="entry name" value="GYF"/>
</dbReference>
<feature type="compositionally biased region" description="Basic and acidic residues" evidence="1">
    <location>
        <begin position="1538"/>
        <end position="1547"/>
    </location>
</feature>
<feature type="compositionally biased region" description="Basic and acidic residues" evidence="1">
    <location>
        <begin position="215"/>
        <end position="230"/>
    </location>
</feature>
<feature type="compositionally biased region" description="Polar residues" evidence="1">
    <location>
        <begin position="1561"/>
        <end position="1592"/>
    </location>
</feature>